<dbReference type="InterPro" id="IPR000073">
    <property type="entry name" value="AB_hydrolase_1"/>
</dbReference>
<dbReference type="SUPFAM" id="SSF53474">
    <property type="entry name" value="alpha/beta-Hydrolases"/>
    <property type="match status" value="1"/>
</dbReference>
<feature type="domain" description="AB hydrolase-1" evidence="3">
    <location>
        <begin position="40"/>
        <end position="177"/>
    </location>
</feature>
<dbReference type="AlphaFoldDB" id="A0A8H5G5D0"/>
<gene>
    <name evidence="4" type="ORF">D9757_012963</name>
</gene>
<dbReference type="EMBL" id="JAACJN010000233">
    <property type="protein sequence ID" value="KAF5358575.1"/>
    <property type="molecule type" value="Genomic_DNA"/>
</dbReference>
<dbReference type="Pfam" id="PF00561">
    <property type="entry name" value="Abhydrolase_1"/>
    <property type="match status" value="1"/>
</dbReference>
<dbReference type="InterPro" id="IPR029058">
    <property type="entry name" value="AB_hydrolase_fold"/>
</dbReference>
<dbReference type="Proteomes" id="UP000518752">
    <property type="component" value="Unassembled WGS sequence"/>
</dbReference>
<dbReference type="PRINTS" id="PR00111">
    <property type="entry name" value="ABHYDROLASE"/>
</dbReference>
<dbReference type="InterPro" id="IPR005945">
    <property type="entry name" value="Pro_imino_pep"/>
</dbReference>
<evidence type="ECO:0000256" key="1">
    <source>
        <dbReference type="ARBA" id="ARBA00010088"/>
    </source>
</evidence>
<accession>A0A8H5G5D0</accession>
<sequence>MALSPSITEGFIKFNVAALPGKPCQTYYKIIGTLGEGATPLIALHGGPGVNHEYLLVLADLGIPLVVYDQIGTGKSTHYPEKMGDISFWTDQLFLDELETVIHHLGLQGDYNLAGHSWGGMLAARHAVLQPKGLKRLILMSTPADMKLWIKSQSNLRKQLPQTIQDILTVHEESKTTDSKEYQEAMGEFYGHFLCTIKPMPEPIVHGFGEIAKDPTVYLTMNGPSEFHITGPLADWTIVQDAHKINVPTLVTNGELDEAQDEVVAPFFKEISRVKWVKFAKSVRNIQCS</sequence>
<dbReference type="GO" id="GO:0046503">
    <property type="term" value="P:glycerolipid catabolic process"/>
    <property type="evidence" value="ECO:0007669"/>
    <property type="project" value="TreeGrafter"/>
</dbReference>
<evidence type="ECO:0000313" key="4">
    <source>
        <dbReference type="EMBL" id="KAF5358575.1"/>
    </source>
</evidence>
<name>A0A8H5G5D0_9AGAR</name>
<protein>
    <recommendedName>
        <fullName evidence="3">AB hydrolase-1 domain-containing protein</fullName>
    </recommendedName>
</protein>
<reference evidence="4 5" key="1">
    <citation type="journal article" date="2020" name="ISME J.">
        <title>Uncovering the hidden diversity of litter-decomposition mechanisms in mushroom-forming fungi.</title>
        <authorList>
            <person name="Floudas D."/>
            <person name="Bentzer J."/>
            <person name="Ahren D."/>
            <person name="Johansson T."/>
            <person name="Persson P."/>
            <person name="Tunlid A."/>
        </authorList>
    </citation>
    <scope>NUCLEOTIDE SEQUENCE [LARGE SCALE GENOMIC DNA]</scope>
    <source>
        <strain evidence="4 5">CBS 406.79</strain>
    </source>
</reference>
<dbReference type="NCBIfam" id="TIGR01250">
    <property type="entry name" value="pro_imino_pep_2"/>
    <property type="match status" value="1"/>
</dbReference>
<dbReference type="GO" id="GO:0008233">
    <property type="term" value="F:peptidase activity"/>
    <property type="evidence" value="ECO:0007669"/>
    <property type="project" value="InterPro"/>
</dbReference>
<dbReference type="GO" id="GO:0006508">
    <property type="term" value="P:proteolysis"/>
    <property type="evidence" value="ECO:0007669"/>
    <property type="project" value="InterPro"/>
</dbReference>
<dbReference type="PRINTS" id="PR00793">
    <property type="entry name" value="PROAMNOPTASE"/>
</dbReference>
<evidence type="ECO:0000259" key="3">
    <source>
        <dbReference type="Pfam" id="PF00561"/>
    </source>
</evidence>
<dbReference type="Gene3D" id="3.40.50.1820">
    <property type="entry name" value="alpha/beta hydrolase"/>
    <property type="match status" value="1"/>
</dbReference>
<dbReference type="InterPro" id="IPR002410">
    <property type="entry name" value="Peptidase_S33"/>
</dbReference>
<dbReference type="PANTHER" id="PTHR43433">
    <property type="entry name" value="HYDROLASE, ALPHA/BETA FOLD FAMILY PROTEIN"/>
    <property type="match status" value="1"/>
</dbReference>
<keyword evidence="2" id="KW-0378">Hydrolase</keyword>
<dbReference type="GO" id="GO:0004806">
    <property type="term" value="F:triacylglycerol lipase activity"/>
    <property type="evidence" value="ECO:0007669"/>
    <property type="project" value="TreeGrafter"/>
</dbReference>
<proteinExistence type="inferred from homology"/>
<organism evidence="4 5">
    <name type="scientific">Collybiopsis confluens</name>
    <dbReference type="NCBI Taxonomy" id="2823264"/>
    <lineage>
        <taxon>Eukaryota</taxon>
        <taxon>Fungi</taxon>
        <taxon>Dikarya</taxon>
        <taxon>Basidiomycota</taxon>
        <taxon>Agaricomycotina</taxon>
        <taxon>Agaricomycetes</taxon>
        <taxon>Agaricomycetidae</taxon>
        <taxon>Agaricales</taxon>
        <taxon>Marasmiineae</taxon>
        <taxon>Omphalotaceae</taxon>
        <taxon>Collybiopsis</taxon>
    </lineage>
</organism>
<keyword evidence="5" id="KW-1185">Reference proteome</keyword>
<comment type="caution">
    <text evidence="4">The sequence shown here is derived from an EMBL/GenBank/DDBJ whole genome shotgun (WGS) entry which is preliminary data.</text>
</comment>
<evidence type="ECO:0000313" key="5">
    <source>
        <dbReference type="Proteomes" id="UP000518752"/>
    </source>
</evidence>
<dbReference type="PIRSF" id="PIRSF005539">
    <property type="entry name" value="Pept_S33_TRI_F1"/>
    <property type="match status" value="1"/>
</dbReference>
<dbReference type="PANTHER" id="PTHR43433:SF5">
    <property type="entry name" value="AB HYDROLASE-1 DOMAIN-CONTAINING PROTEIN"/>
    <property type="match status" value="1"/>
</dbReference>
<dbReference type="InterPro" id="IPR050471">
    <property type="entry name" value="AB_hydrolase"/>
</dbReference>
<evidence type="ECO:0000256" key="2">
    <source>
        <dbReference type="ARBA" id="ARBA00022801"/>
    </source>
</evidence>
<comment type="similarity">
    <text evidence="1">Belongs to the peptidase S33 family.</text>
</comment>
<dbReference type="OrthoDB" id="190201at2759"/>